<evidence type="ECO:0000313" key="2">
    <source>
        <dbReference type="EMBL" id="KAJ5247011.1"/>
    </source>
</evidence>
<reference evidence="2" key="1">
    <citation type="submission" date="2022-11" db="EMBL/GenBank/DDBJ databases">
        <authorList>
            <person name="Petersen C."/>
        </authorList>
    </citation>
    <scope>NUCLEOTIDE SEQUENCE</scope>
    <source>
        <strain evidence="2">IBT 19713</strain>
    </source>
</reference>
<sequence>MTSRISFALGVAALAGLSQLAYAQTNITSSHCISSSEYLSCNRDVADKWGSCVDDCNGNGNCIVDCGCTAHQKYINCMAESCWNQVYSCEYQLFVQQYFAVCPSATEPIPFWPAPDNAPNRCSCDLGKVLQNTLSARNAQVNCVTHVTDQTINNIPTNLGDLGNIGDITKSATECACCGASASISSAWDVCPDTVPRLAGADLWPVFFPSDWPNLYNSVPDFVWGTCDNNFSPNDCKKYGFNNTSDKFYKPGDFPNNGTKTLSNLPGTVTAPPSGTVLTWSQSSTTYTVTATGYDQKAVASQSEYRATATSTDAFATQTSTNGAVGVKPVGVLAFLGVVAAAMVM</sequence>
<comment type="caution">
    <text evidence="2">The sequence shown here is derived from an EMBL/GenBank/DDBJ whole genome shotgun (WGS) entry which is preliminary data.</text>
</comment>
<evidence type="ECO:0000256" key="1">
    <source>
        <dbReference type="SAM" id="SignalP"/>
    </source>
</evidence>
<feature type="signal peptide" evidence="1">
    <location>
        <begin position="1"/>
        <end position="23"/>
    </location>
</feature>
<keyword evidence="1" id="KW-0732">Signal</keyword>
<dbReference type="RefSeq" id="XP_058334432.1">
    <property type="nucleotide sequence ID" value="XM_058471291.1"/>
</dbReference>
<dbReference type="GeneID" id="83198594"/>
<dbReference type="OrthoDB" id="3538998at2759"/>
<feature type="chain" id="PRO_5040796249" evidence="1">
    <location>
        <begin position="24"/>
        <end position="345"/>
    </location>
</feature>
<dbReference type="Proteomes" id="UP001150941">
    <property type="component" value="Unassembled WGS sequence"/>
</dbReference>
<evidence type="ECO:0000313" key="3">
    <source>
        <dbReference type="Proteomes" id="UP001150941"/>
    </source>
</evidence>
<protein>
    <submittedName>
        <fullName evidence="2">Uncharacterized protein</fullName>
    </submittedName>
</protein>
<gene>
    <name evidence="2" type="ORF">N7468_001994</name>
</gene>
<accession>A0A9W9TX34</accession>
<keyword evidence="3" id="KW-1185">Reference proteome</keyword>
<organism evidence="2 3">
    <name type="scientific">Penicillium chermesinum</name>
    <dbReference type="NCBI Taxonomy" id="63820"/>
    <lineage>
        <taxon>Eukaryota</taxon>
        <taxon>Fungi</taxon>
        <taxon>Dikarya</taxon>
        <taxon>Ascomycota</taxon>
        <taxon>Pezizomycotina</taxon>
        <taxon>Eurotiomycetes</taxon>
        <taxon>Eurotiomycetidae</taxon>
        <taxon>Eurotiales</taxon>
        <taxon>Aspergillaceae</taxon>
        <taxon>Penicillium</taxon>
    </lineage>
</organism>
<dbReference type="AlphaFoldDB" id="A0A9W9TX34"/>
<reference evidence="2" key="2">
    <citation type="journal article" date="2023" name="IMA Fungus">
        <title>Comparative genomic study of the Penicillium genus elucidates a diverse pangenome and 15 lateral gene transfer events.</title>
        <authorList>
            <person name="Petersen C."/>
            <person name="Sorensen T."/>
            <person name="Nielsen M.R."/>
            <person name="Sondergaard T.E."/>
            <person name="Sorensen J.L."/>
            <person name="Fitzpatrick D.A."/>
            <person name="Frisvad J.C."/>
            <person name="Nielsen K.L."/>
        </authorList>
    </citation>
    <scope>NUCLEOTIDE SEQUENCE</scope>
    <source>
        <strain evidence="2">IBT 19713</strain>
    </source>
</reference>
<dbReference type="EMBL" id="JAPQKS010000002">
    <property type="protein sequence ID" value="KAJ5247011.1"/>
    <property type="molecule type" value="Genomic_DNA"/>
</dbReference>
<proteinExistence type="predicted"/>
<name>A0A9W9TX34_9EURO</name>